<name>A0A136M0N5_9BACT</name>
<dbReference type="EMBL" id="JYNZ01000002">
    <property type="protein sequence ID" value="KXK27462.1"/>
    <property type="molecule type" value="Genomic_DNA"/>
</dbReference>
<dbReference type="AlphaFoldDB" id="A0A136M0N5"/>
<reference evidence="1 2" key="1">
    <citation type="submission" date="2015-02" db="EMBL/GenBank/DDBJ databases">
        <title>Improved understanding of the partial-nitritation anammox process through 23 genomes representing the majority of the microbial community.</title>
        <authorList>
            <person name="Speth D.R."/>
            <person name="In T Zandt M."/>
            <person name="Guerrero Cruz S."/>
            <person name="Jetten M.S."/>
            <person name="Dutilh B.E."/>
        </authorList>
    </citation>
    <scope>NUCLEOTIDE SEQUENCE [LARGE SCALE GENOMIC DNA]</scope>
    <source>
        <strain evidence="1">OLB20</strain>
    </source>
</reference>
<organism evidence="1 2">
    <name type="scientific">candidate division WS6 bacterium OLB20</name>
    <dbReference type="NCBI Taxonomy" id="1617426"/>
    <lineage>
        <taxon>Bacteria</taxon>
        <taxon>Candidatus Dojkabacteria</taxon>
    </lineage>
</organism>
<protein>
    <submittedName>
        <fullName evidence="1">Uncharacterized protein</fullName>
    </submittedName>
</protein>
<evidence type="ECO:0000313" key="2">
    <source>
        <dbReference type="Proteomes" id="UP000070457"/>
    </source>
</evidence>
<dbReference type="Proteomes" id="UP000070457">
    <property type="component" value="Unassembled WGS sequence"/>
</dbReference>
<sequence>MNTADMYNLPNLNVYKSRNGHYRCSILSMRVTGFGYQATNFQFQQELKASTKQEARKQFIRLLREN</sequence>
<proteinExistence type="predicted"/>
<comment type="caution">
    <text evidence="1">The sequence shown here is derived from an EMBL/GenBank/DDBJ whole genome shotgun (WGS) entry which is preliminary data.</text>
</comment>
<accession>A0A136M0N5</accession>
<evidence type="ECO:0000313" key="1">
    <source>
        <dbReference type="EMBL" id="KXK27462.1"/>
    </source>
</evidence>
<dbReference type="STRING" id="1617426.TR69_WS6001000339"/>
<gene>
    <name evidence="1" type="ORF">TR69_WS6001000339</name>
</gene>